<feature type="domain" description="Ricin B lectin" evidence="13">
    <location>
        <begin position="513"/>
        <end position="642"/>
    </location>
</feature>
<dbReference type="Proteomes" id="UP001159363">
    <property type="component" value="Chromosome 6"/>
</dbReference>
<dbReference type="InterPro" id="IPR000772">
    <property type="entry name" value="Ricin_B_lectin"/>
</dbReference>
<keyword evidence="4 11" id="KW-0430">Lectin</keyword>
<dbReference type="CDD" id="cd23439">
    <property type="entry name" value="beta-trefoil_Ricin_GALNT10-like"/>
    <property type="match status" value="1"/>
</dbReference>
<protein>
    <recommendedName>
        <fullName evidence="11">Polypeptide N-acetylgalactosaminyltransferase</fullName>
        <ecNumber evidence="11">2.4.1.-</ecNumber>
    </recommendedName>
    <alternativeName>
        <fullName evidence="11">Protein-UDP acetylgalactosaminyltransferase</fullName>
    </alternativeName>
</protein>
<evidence type="ECO:0000313" key="15">
    <source>
        <dbReference type="Proteomes" id="UP001159363"/>
    </source>
</evidence>
<evidence type="ECO:0000256" key="1">
    <source>
        <dbReference type="ARBA" id="ARBA00004323"/>
    </source>
</evidence>
<dbReference type="InterPro" id="IPR045885">
    <property type="entry name" value="GalNAc-T"/>
</dbReference>
<evidence type="ECO:0000256" key="4">
    <source>
        <dbReference type="ARBA" id="ARBA00022734"/>
    </source>
</evidence>
<name>A0ABQ9H1X4_9NEOP</name>
<comment type="cofactor">
    <cofactor evidence="11">
        <name>Mn(2+)</name>
        <dbReference type="ChEBI" id="CHEBI:29035"/>
    </cofactor>
</comment>
<proteinExistence type="inferred from homology"/>
<keyword evidence="10" id="KW-0325">Glycoprotein</keyword>
<dbReference type="SUPFAM" id="SSF53448">
    <property type="entry name" value="Nucleotide-diphospho-sugar transferases"/>
    <property type="match status" value="1"/>
</dbReference>
<evidence type="ECO:0000256" key="11">
    <source>
        <dbReference type="RuleBase" id="RU361242"/>
    </source>
</evidence>
<evidence type="ECO:0000259" key="13">
    <source>
        <dbReference type="SMART" id="SM00458"/>
    </source>
</evidence>
<evidence type="ECO:0000256" key="12">
    <source>
        <dbReference type="SAM" id="MobiDB-lite"/>
    </source>
</evidence>
<feature type="compositionally biased region" description="Basic and acidic residues" evidence="12">
    <location>
        <begin position="109"/>
        <end position="122"/>
    </location>
</feature>
<dbReference type="InterPro" id="IPR001173">
    <property type="entry name" value="Glyco_trans_2-like"/>
</dbReference>
<dbReference type="InterPro" id="IPR035992">
    <property type="entry name" value="Ricin_B-like_lectins"/>
</dbReference>
<keyword evidence="8 11" id="KW-0472">Membrane</keyword>
<evidence type="ECO:0000256" key="2">
    <source>
        <dbReference type="ARBA" id="ARBA00005680"/>
    </source>
</evidence>
<accession>A0ABQ9H1X4</accession>
<keyword evidence="9 11" id="KW-1015">Disulfide bond</keyword>
<feature type="region of interest" description="Disordered" evidence="12">
    <location>
        <begin position="98"/>
        <end position="122"/>
    </location>
</feature>
<dbReference type="PROSITE" id="PS50231">
    <property type="entry name" value="RICIN_B_LECTIN"/>
    <property type="match status" value="1"/>
</dbReference>
<dbReference type="Gene3D" id="2.80.10.50">
    <property type="match status" value="1"/>
</dbReference>
<sequence>MFRHLKPAVRSTISFRTENGWLSGFSVQFTTGVVKIQKLMRLEHINGGVTQVQGDMRRSVKSILKFVLLAAATVITTVLVFRYVRRVEVMSAGGDLAMRPRGAMPVPPDEPREKDQHHAQDSEKIDWHDYAAIDLDALRKGKGEQGKTAYLVPDDTPKKEELYKVNGFNALLSDEISLNRSLPDIRHKGQTKKYAANLPSVSVIVPFHNEHWSTLLRTAVSVINRSPSSLLVEVILVDDASTKEHCKKPLDEYVSKNLPKVIVIHLPERSGLIRARLAGAKQAVGEVLIFLDSHTEANVNWLPPLLDPIAEDYRTCVCPFIDVIAYETFEYRAQDEGARGAFDWEFFYKRLPLLPSDLEKPTEPFKSPVMAGGLFAISAKFFWELGGYDEGLEIWGGEQYELSFKIWQCGGEMVDAPCSRVGHIYRKFAPFPNPGKGDFVGRNYRRVAEVWMDEYKEYLYMRRPHYRNIDTGDLTEQKALREKLQCKPFRWFMENVAFDLPKKYPPIEPPDFAHGEVRSVVAPELCVDTENKGADQQFGLKPCITDKSGGSGDQAFVLTWHKDMRPKGRTMCWDVASVQDKAPVTLFSCHGMQGNQLWKYNPEQQWLVHGGNPRCLDCDLGRQTIYVTTCDRASPTQRWRFEHVDMKALADWDNMGPK</sequence>
<keyword evidence="15" id="KW-1185">Reference proteome</keyword>
<feature type="transmembrane region" description="Helical" evidence="11">
    <location>
        <begin position="66"/>
        <end position="84"/>
    </location>
</feature>
<comment type="pathway">
    <text evidence="11">Protein modification; protein glycosylation.</text>
</comment>
<keyword evidence="3 11" id="KW-0812">Transmembrane</keyword>
<dbReference type="PANTHER" id="PTHR11675:SF134">
    <property type="entry name" value="N-ACETYLGALACTOSAMINYLTRANSFERASE 4-RELATED"/>
    <property type="match status" value="1"/>
</dbReference>
<keyword evidence="5" id="KW-0735">Signal-anchor</keyword>
<evidence type="ECO:0000256" key="3">
    <source>
        <dbReference type="ARBA" id="ARBA00022692"/>
    </source>
</evidence>
<evidence type="ECO:0000256" key="6">
    <source>
        <dbReference type="ARBA" id="ARBA00022989"/>
    </source>
</evidence>
<evidence type="ECO:0000256" key="8">
    <source>
        <dbReference type="ARBA" id="ARBA00023136"/>
    </source>
</evidence>
<dbReference type="EC" id="2.4.1.-" evidence="11"/>
<reference evidence="14 15" key="1">
    <citation type="submission" date="2023-02" db="EMBL/GenBank/DDBJ databases">
        <title>LHISI_Scaffold_Assembly.</title>
        <authorList>
            <person name="Stuart O.P."/>
            <person name="Cleave R."/>
            <person name="Magrath M.J.L."/>
            <person name="Mikheyev A.S."/>
        </authorList>
    </citation>
    <scope>NUCLEOTIDE SEQUENCE [LARGE SCALE GENOMIC DNA]</scope>
    <source>
        <strain evidence="14">Daus_M_001</strain>
        <tissue evidence="14">Leg muscle</tissue>
    </source>
</reference>
<evidence type="ECO:0000313" key="14">
    <source>
        <dbReference type="EMBL" id="KAJ8878262.1"/>
    </source>
</evidence>
<evidence type="ECO:0000256" key="9">
    <source>
        <dbReference type="ARBA" id="ARBA00023157"/>
    </source>
</evidence>
<dbReference type="SMART" id="SM00458">
    <property type="entry name" value="RICIN"/>
    <property type="match status" value="1"/>
</dbReference>
<dbReference type="Pfam" id="PF00652">
    <property type="entry name" value="Ricin_B_lectin"/>
    <property type="match status" value="1"/>
</dbReference>
<dbReference type="Pfam" id="PF00535">
    <property type="entry name" value="Glycos_transf_2"/>
    <property type="match status" value="1"/>
</dbReference>
<keyword evidence="7 11" id="KW-0333">Golgi apparatus</keyword>
<organism evidence="14 15">
    <name type="scientific">Dryococelus australis</name>
    <dbReference type="NCBI Taxonomy" id="614101"/>
    <lineage>
        <taxon>Eukaryota</taxon>
        <taxon>Metazoa</taxon>
        <taxon>Ecdysozoa</taxon>
        <taxon>Arthropoda</taxon>
        <taxon>Hexapoda</taxon>
        <taxon>Insecta</taxon>
        <taxon>Pterygota</taxon>
        <taxon>Neoptera</taxon>
        <taxon>Polyneoptera</taxon>
        <taxon>Phasmatodea</taxon>
        <taxon>Verophasmatodea</taxon>
        <taxon>Anareolatae</taxon>
        <taxon>Phasmatidae</taxon>
        <taxon>Eurycanthinae</taxon>
        <taxon>Dryococelus</taxon>
    </lineage>
</organism>
<dbReference type="EMBL" id="JARBHB010000007">
    <property type="protein sequence ID" value="KAJ8878262.1"/>
    <property type="molecule type" value="Genomic_DNA"/>
</dbReference>
<keyword evidence="11" id="KW-0328">Glycosyltransferase</keyword>
<evidence type="ECO:0000256" key="10">
    <source>
        <dbReference type="ARBA" id="ARBA00023180"/>
    </source>
</evidence>
<keyword evidence="11" id="KW-0808">Transferase</keyword>
<evidence type="ECO:0000256" key="5">
    <source>
        <dbReference type="ARBA" id="ARBA00022968"/>
    </source>
</evidence>
<dbReference type="InterPro" id="IPR029044">
    <property type="entry name" value="Nucleotide-diphossugar_trans"/>
</dbReference>
<keyword evidence="6 11" id="KW-1133">Transmembrane helix</keyword>
<dbReference type="Gene3D" id="3.90.550.10">
    <property type="entry name" value="Spore Coat Polysaccharide Biosynthesis Protein SpsA, Chain A"/>
    <property type="match status" value="1"/>
</dbReference>
<dbReference type="SUPFAM" id="SSF50370">
    <property type="entry name" value="Ricin B-like lectins"/>
    <property type="match status" value="1"/>
</dbReference>
<dbReference type="CDD" id="cd02510">
    <property type="entry name" value="pp-GalNAc-T"/>
    <property type="match status" value="1"/>
</dbReference>
<dbReference type="PANTHER" id="PTHR11675">
    <property type="entry name" value="N-ACETYLGALACTOSAMINYLTRANSFERASE"/>
    <property type="match status" value="1"/>
</dbReference>
<keyword evidence="11" id="KW-0464">Manganese</keyword>
<comment type="similarity">
    <text evidence="2 11">Belongs to the glycosyltransferase 2 family. GalNAc-T subfamily.</text>
</comment>
<comment type="subcellular location">
    <subcellularLocation>
        <location evidence="1 11">Golgi apparatus membrane</location>
        <topology evidence="1 11">Single-pass type II membrane protein</topology>
    </subcellularLocation>
</comment>
<evidence type="ECO:0000256" key="7">
    <source>
        <dbReference type="ARBA" id="ARBA00023034"/>
    </source>
</evidence>
<comment type="caution">
    <text evidence="14">The sequence shown here is derived from an EMBL/GenBank/DDBJ whole genome shotgun (WGS) entry which is preliminary data.</text>
</comment>
<gene>
    <name evidence="14" type="ORF">PR048_018839</name>
</gene>